<protein>
    <submittedName>
        <fullName evidence="1">WXG100 family type VII secretion target</fullName>
    </submittedName>
</protein>
<evidence type="ECO:0000313" key="1">
    <source>
        <dbReference type="EMBL" id="QIS01674.1"/>
    </source>
</evidence>
<dbReference type="RefSeq" id="WP_167460801.1">
    <property type="nucleotide sequence ID" value="NZ_CP046171.1"/>
</dbReference>
<dbReference type="InterPro" id="IPR010310">
    <property type="entry name" value="T7SS_ESAT-6-like"/>
</dbReference>
<proteinExistence type="predicted"/>
<dbReference type="Proteomes" id="UP000501705">
    <property type="component" value="Chromosome"/>
</dbReference>
<dbReference type="AlphaFoldDB" id="A0A6G9XL86"/>
<gene>
    <name evidence="1" type="ORF">F5X71_04550</name>
</gene>
<reference evidence="1 2" key="1">
    <citation type="journal article" date="2019" name="ACS Chem. Biol.">
        <title>Identification and Mobilization of a Cryptic Antibiotic Biosynthesis Gene Locus from a Human-Pathogenic Nocardia Isolate.</title>
        <authorList>
            <person name="Herisse M."/>
            <person name="Ishida K."/>
            <person name="Porter J.L."/>
            <person name="Howden B."/>
            <person name="Hertweck C."/>
            <person name="Stinear T.P."/>
            <person name="Pidot S.J."/>
        </authorList>
    </citation>
    <scope>NUCLEOTIDE SEQUENCE [LARGE SCALE GENOMIC DNA]</scope>
    <source>
        <strain evidence="1 2">AUSMDU00024985</strain>
    </source>
</reference>
<dbReference type="SUPFAM" id="SSF140453">
    <property type="entry name" value="EsxAB dimer-like"/>
    <property type="match status" value="1"/>
</dbReference>
<organism evidence="1 2">
    <name type="scientific">Nocardia brasiliensis</name>
    <dbReference type="NCBI Taxonomy" id="37326"/>
    <lineage>
        <taxon>Bacteria</taxon>
        <taxon>Bacillati</taxon>
        <taxon>Actinomycetota</taxon>
        <taxon>Actinomycetes</taxon>
        <taxon>Mycobacteriales</taxon>
        <taxon>Nocardiaceae</taxon>
        <taxon>Nocardia</taxon>
    </lineage>
</organism>
<dbReference type="InterPro" id="IPR036689">
    <property type="entry name" value="ESAT-6-like_sf"/>
</dbReference>
<dbReference type="EMBL" id="CP046171">
    <property type="protein sequence ID" value="QIS01674.1"/>
    <property type="molecule type" value="Genomic_DNA"/>
</dbReference>
<evidence type="ECO:0000313" key="2">
    <source>
        <dbReference type="Proteomes" id="UP000501705"/>
    </source>
</evidence>
<dbReference type="Pfam" id="PF06013">
    <property type="entry name" value="WXG100"/>
    <property type="match status" value="1"/>
</dbReference>
<name>A0A6G9XL86_NOCBR</name>
<accession>A0A6G9XL86</accession>
<dbReference type="Gene3D" id="1.10.287.1060">
    <property type="entry name" value="ESAT-6-like"/>
    <property type="match status" value="1"/>
</dbReference>
<sequence>MTDPAALSAEPEEVKALGRMAYQIADELQAGYSSLVADTKATIDSWSGNNAGVFTAAWAEFHEGADQVWDALFELAEKLGVTAETLRATDQSFATGISSLDLP</sequence>